<evidence type="ECO:0008006" key="4">
    <source>
        <dbReference type="Google" id="ProtNLM"/>
    </source>
</evidence>
<evidence type="ECO:0000313" key="3">
    <source>
        <dbReference type="Proteomes" id="UP000236893"/>
    </source>
</evidence>
<name>A0A2S5A592_9SPHI</name>
<reference evidence="2 3" key="1">
    <citation type="submission" date="2018-01" db="EMBL/GenBank/DDBJ databases">
        <authorList>
            <person name="Gaut B.S."/>
            <person name="Morton B.R."/>
            <person name="Clegg M.T."/>
            <person name="Duvall M.R."/>
        </authorList>
    </citation>
    <scope>NUCLEOTIDE SEQUENCE [LARGE SCALE GENOMIC DNA]</scope>
    <source>
        <strain evidence="2 3">HR-AV</strain>
    </source>
</reference>
<keyword evidence="3" id="KW-1185">Reference proteome</keyword>
<dbReference type="EMBL" id="PQVF01000004">
    <property type="protein sequence ID" value="POY37492.1"/>
    <property type="molecule type" value="Genomic_DNA"/>
</dbReference>
<feature type="signal peptide" evidence="1">
    <location>
        <begin position="1"/>
        <end position="18"/>
    </location>
</feature>
<evidence type="ECO:0000256" key="1">
    <source>
        <dbReference type="SAM" id="SignalP"/>
    </source>
</evidence>
<comment type="caution">
    <text evidence="2">The sequence shown here is derived from an EMBL/GenBank/DDBJ whole genome shotgun (WGS) entry which is preliminary data.</text>
</comment>
<sequence>MKKVFALMLAAGVFAVVACGEGKKAEGSADSSVVDSAAAVVDSAAAKVDSAAAVVDSAAAKVDSLKK</sequence>
<accession>A0A2S5A592</accession>
<keyword evidence="1" id="KW-0732">Signal</keyword>
<protein>
    <recommendedName>
        <fullName evidence="4">Lipoprotein</fullName>
    </recommendedName>
</protein>
<gene>
    <name evidence="2" type="ORF">C3K47_06935</name>
</gene>
<dbReference type="AlphaFoldDB" id="A0A2S5A592"/>
<proteinExistence type="predicted"/>
<organism evidence="2 3">
    <name type="scientific">Solitalea longa</name>
    <dbReference type="NCBI Taxonomy" id="2079460"/>
    <lineage>
        <taxon>Bacteria</taxon>
        <taxon>Pseudomonadati</taxon>
        <taxon>Bacteroidota</taxon>
        <taxon>Sphingobacteriia</taxon>
        <taxon>Sphingobacteriales</taxon>
        <taxon>Sphingobacteriaceae</taxon>
        <taxon>Solitalea</taxon>
    </lineage>
</organism>
<dbReference type="Proteomes" id="UP000236893">
    <property type="component" value="Unassembled WGS sequence"/>
</dbReference>
<evidence type="ECO:0000313" key="2">
    <source>
        <dbReference type="EMBL" id="POY37492.1"/>
    </source>
</evidence>
<feature type="chain" id="PRO_5015758002" description="Lipoprotein" evidence="1">
    <location>
        <begin position="19"/>
        <end position="67"/>
    </location>
</feature>
<dbReference type="RefSeq" id="WP_103788399.1">
    <property type="nucleotide sequence ID" value="NZ_PQVF01000004.1"/>
</dbReference>
<dbReference type="PROSITE" id="PS51257">
    <property type="entry name" value="PROKAR_LIPOPROTEIN"/>
    <property type="match status" value="1"/>
</dbReference>